<keyword evidence="2" id="KW-1185">Reference proteome</keyword>
<proteinExistence type="predicted"/>
<dbReference type="GeneID" id="11258209"/>
<evidence type="ECO:0000313" key="1">
    <source>
        <dbReference type="EMBL" id="ADP02624.1"/>
    </source>
</evidence>
<sequence>MVKEKLRPIPNYADVMDVHSWDCCVKCGAFIPDDGNGYWCPDENYESDISCWSPRPEWATHVAWYNR</sequence>
<evidence type="ECO:0000313" key="2">
    <source>
        <dbReference type="Proteomes" id="UP000008530"/>
    </source>
</evidence>
<dbReference type="Proteomes" id="UP000008530">
    <property type="component" value="Segment"/>
</dbReference>
<dbReference type="RefSeq" id="YP_004894035.1">
    <property type="nucleotide sequence ID" value="NC_016071.1"/>
</dbReference>
<name>G3BM94_9CAUD</name>
<accession>G3BM94</accession>
<dbReference type="OrthoDB" id="25196at10239"/>
<protein>
    <submittedName>
        <fullName evidence="1">Uncharacterized protein 228</fullName>
    </submittedName>
</protein>
<reference evidence="1 2" key="1">
    <citation type="journal article" date="2011" name="J. Virol.">
        <title>Genomic and proteomic characterization of the broad host range Salmonella phage PVP-SE1 - The creation of a new phage genus.</title>
        <authorList>
            <person name="Santos S.B."/>
            <person name="Kropinski A.M."/>
            <person name="Ceyssens P.J."/>
            <person name="Ackermann H.W."/>
            <person name="Villegas A."/>
            <person name="Lavigne R."/>
            <person name="Krylov V.N."/>
            <person name="Carvalho C.M."/>
            <person name="Ferreira E.C."/>
            <person name="Azeredo J."/>
        </authorList>
    </citation>
    <scope>NUCLEOTIDE SEQUENCE [LARGE SCALE GENOMIC DNA]</scope>
    <source>
        <strain evidence="1">PVP-SE1</strain>
    </source>
</reference>
<dbReference type="EMBL" id="GU070616">
    <property type="protein sequence ID" value="ADP02624.1"/>
    <property type="molecule type" value="Genomic_DNA"/>
</dbReference>
<gene>
    <name evidence="1" type="primary">228</name>
</gene>
<dbReference type="KEGG" id="vg:11258209"/>
<organism evidence="1 2">
    <name type="scientific">Salmonella phage PVPSE1</name>
    <dbReference type="NCBI Taxonomy" id="889338"/>
    <lineage>
        <taxon>Viruses</taxon>
        <taxon>Duplodnaviria</taxon>
        <taxon>Heunggongvirae</taxon>
        <taxon>Uroviricota</taxon>
        <taxon>Caudoviricetes</taxon>
        <taxon>Vequintavirinae</taxon>
        <taxon>Seunavirus</taxon>
        <taxon>Seunavirus PVPSE1</taxon>
    </lineage>
</organism>